<dbReference type="AlphaFoldDB" id="A0A2N8U7E8"/>
<organism evidence="3 4">
    <name type="scientific">Sporisorium reilianum f. sp. reilianum</name>
    <dbReference type="NCBI Taxonomy" id="72559"/>
    <lineage>
        <taxon>Eukaryota</taxon>
        <taxon>Fungi</taxon>
        <taxon>Dikarya</taxon>
        <taxon>Basidiomycota</taxon>
        <taxon>Ustilaginomycotina</taxon>
        <taxon>Ustilaginomycetes</taxon>
        <taxon>Ustilaginales</taxon>
        <taxon>Ustilaginaceae</taxon>
        <taxon>Sporisorium</taxon>
    </lineage>
</organism>
<name>A0A2N8U7E8_9BASI</name>
<evidence type="ECO:0000259" key="2">
    <source>
        <dbReference type="PROSITE" id="PS51673"/>
    </source>
</evidence>
<feature type="compositionally biased region" description="Polar residues" evidence="1">
    <location>
        <begin position="93"/>
        <end position="106"/>
    </location>
</feature>
<feature type="compositionally biased region" description="Acidic residues" evidence="1">
    <location>
        <begin position="36"/>
        <end position="45"/>
    </location>
</feature>
<dbReference type="Pfam" id="PF12752">
    <property type="entry name" value="SUZ"/>
    <property type="match status" value="1"/>
</dbReference>
<gene>
    <name evidence="3" type="ORF">SRS1_12214</name>
</gene>
<feature type="domain" description="SUZ" evidence="2">
    <location>
        <begin position="95"/>
        <end position="173"/>
    </location>
</feature>
<dbReference type="Proteomes" id="UP000239563">
    <property type="component" value="Chromosome II"/>
</dbReference>
<proteinExistence type="predicted"/>
<dbReference type="PROSITE" id="PS51673">
    <property type="entry name" value="SUZ"/>
    <property type="match status" value="1"/>
</dbReference>
<protein>
    <recommendedName>
        <fullName evidence="2">SUZ domain-containing protein</fullName>
    </recommendedName>
</protein>
<evidence type="ECO:0000313" key="4">
    <source>
        <dbReference type="Proteomes" id="UP000239563"/>
    </source>
</evidence>
<dbReference type="EMBL" id="LT795055">
    <property type="protein sequence ID" value="SJX60986.1"/>
    <property type="molecule type" value="Genomic_DNA"/>
</dbReference>
<feature type="compositionally biased region" description="Basic and acidic residues" evidence="1">
    <location>
        <begin position="148"/>
        <end position="168"/>
    </location>
</feature>
<feature type="region of interest" description="Disordered" evidence="1">
    <location>
        <begin position="1"/>
        <end position="51"/>
    </location>
</feature>
<evidence type="ECO:0000313" key="3">
    <source>
        <dbReference type="EMBL" id="SJX60986.1"/>
    </source>
</evidence>
<sequence length="188" mass="19785">MEGQAGPQEIVATSKFKPSKASITARRAQQDKDVVDDWDAESSDDEPSKRADVFQASKDQWMEANSQAPAAVPMIAPDQGRSLPSAAYGHRLQGNTGVQAGGNTATAGPDGAKITIAAAPPRILQRPKEAAPGMRSDGSSVNASRAGPQEHKTVEQRQLEYRLARERIFGTSSSKPPSSGKGGSSSSR</sequence>
<evidence type="ECO:0000256" key="1">
    <source>
        <dbReference type="SAM" id="MobiDB-lite"/>
    </source>
</evidence>
<accession>A0A2N8U7E8</accession>
<reference evidence="3 4" key="1">
    <citation type="submission" date="2017-02" db="EMBL/GenBank/DDBJ databases">
        <authorList>
            <person name="Peterson S.W."/>
        </authorList>
    </citation>
    <scope>NUCLEOTIDE SEQUENCE [LARGE SCALE GENOMIC DNA]</scope>
    <source>
        <strain evidence="3 4">SRS1_H2-8</strain>
    </source>
</reference>
<feature type="region of interest" description="Disordered" evidence="1">
    <location>
        <begin position="76"/>
        <end position="188"/>
    </location>
</feature>
<dbReference type="InterPro" id="IPR024771">
    <property type="entry name" value="SUZ"/>
</dbReference>
<feature type="compositionally biased region" description="Low complexity" evidence="1">
    <location>
        <begin position="172"/>
        <end position="188"/>
    </location>
</feature>